<keyword evidence="1" id="KW-1133">Transmembrane helix</keyword>
<dbReference type="InterPro" id="IPR036209">
    <property type="entry name" value="YwmB-like_sf"/>
</dbReference>
<organism evidence="2 3">
    <name type="scientific">Paenibacillus glycanilyticus</name>
    <dbReference type="NCBI Taxonomy" id="126569"/>
    <lineage>
        <taxon>Bacteria</taxon>
        <taxon>Bacillati</taxon>
        <taxon>Bacillota</taxon>
        <taxon>Bacilli</taxon>
        <taxon>Bacillales</taxon>
        <taxon>Paenibacillaceae</taxon>
        <taxon>Paenibacillus</taxon>
    </lineage>
</organism>
<dbReference type="EMBL" id="BSSQ01000007">
    <property type="protein sequence ID" value="GLX67487.1"/>
    <property type="molecule type" value="Genomic_DNA"/>
</dbReference>
<dbReference type="Proteomes" id="UP001157114">
    <property type="component" value="Unassembled WGS sequence"/>
</dbReference>
<protein>
    <recommendedName>
        <fullName evidence="4">TATA-box binding protein</fullName>
    </recommendedName>
</protein>
<feature type="transmembrane region" description="Helical" evidence="1">
    <location>
        <begin position="21"/>
        <end position="39"/>
    </location>
</feature>
<evidence type="ECO:0000313" key="2">
    <source>
        <dbReference type="EMBL" id="GLX67487.1"/>
    </source>
</evidence>
<dbReference type="RefSeq" id="WP_284238240.1">
    <property type="nucleotide sequence ID" value="NZ_BSSQ01000007.1"/>
</dbReference>
<evidence type="ECO:0000313" key="3">
    <source>
        <dbReference type="Proteomes" id="UP001157114"/>
    </source>
</evidence>
<comment type="caution">
    <text evidence="2">The sequence shown here is derived from an EMBL/GenBank/DDBJ whole genome shotgun (WGS) entry which is preliminary data.</text>
</comment>
<accession>A0ABQ6GCX8</accession>
<dbReference type="InterPro" id="IPR014794">
    <property type="entry name" value="DUF1779"/>
</dbReference>
<evidence type="ECO:0000256" key="1">
    <source>
        <dbReference type="SAM" id="Phobius"/>
    </source>
</evidence>
<keyword evidence="1" id="KW-0472">Membrane</keyword>
<dbReference type="Pfam" id="PF08680">
    <property type="entry name" value="DUF1779"/>
    <property type="match status" value="1"/>
</dbReference>
<dbReference type="SUPFAM" id="SSF143842">
    <property type="entry name" value="YwmB-like"/>
    <property type="match status" value="1"/>
</dbReference>
<name>A0ABQ6GCX8_9BACL</name>
<evidence type="ECO:0008006" key="4">
    <source>
        <dbReference type="Google" id="ProtNLM"/>
    </source>
</evidence>
<gene>
    <name evidence="2" type="ORF">MU1_18320</name>
</gene>
<proteinExistence type="predicted"/>
<keyword evidence="3" id="KW-1185">Reference proteome</keyword>
<dbReference type="Gene3D" id="3.30.360.40">
    <property type="entry name" value="YwmB-like"/>
    <property type="match status" value="1"/>
</dbReference>
<keyword evidence="1" id="KW-0812">Transmembrane</keyword>
<sequence>MATNRFMRRTEEETSLKRSRLAIILAGAVLVTGIIWAIANKDQIGSEHRSSVLAHDIALVWQWTDKLYSKGEASREWTIRWDVTGEAASLEEVEQQLHTDEKGLEQGTLSIFPLTADNQVMIVYVTKQQVDEKQLLAFINRAETLFKQSGTTYSAGMTVRGETEYNNAAARLAQAASGKRVDRYKDESGTTSEAYYTEKLFSSVEAGAGKKANLQIAVHRETESGALSLIVGIPLITGDYTVPETEND</sequence>
<reference evidence="2 3" key="1">
    <citation type="submission" date="2023-03" db="EMBL/GenBank/DDBJ databases">
        <title>Draft genome sequence of the bacteria which degrade cell wall of Tricholomamatutake.</title>
        <authorList>
            <person name="Konishi Y."/>
            <person name="Fukuta Y."/>
            <person name="Shirasaka N."/>
        </authorList>
    </citation>
    <scope>NUCLEOTIDE SEQUENCE [LARGE SCALE GENOMIC DNA]</scope>
    <source>
        <strain evidence="3">mu1</strain>
    </source>
</reference>